<gene>
    <name evidence="3" type="ORF">HZA61_09900</name>
</gene>
<keyword evidence="1" id="KW-0732">Signal</keyword>
<evidence type="ECO:0000256" key="1">
    <source>
        <dbReference type="SAM" id="SignalP"/>
    </source>
</evidence>
<name>A0A933SCE6_UNCEI</name>
<feature type="chain" id="PRO_5037619442" description="Ig-like domain-containing protein" evidence="1">
    <location>
        <begin position="23"/>
        <end position="145"/>
    </location>
</feature>
<proteinExistence type="predicted"/>
<evidence type="ECO:0000259" key="2">
    <source>
        <dbReference type="PROSITE" id="PS50835"/>
    </source>
</evidence>
<dbReference type="PROSITE" id="PS50835">
    <property type="entry name" value="IG_LIKE"/>
    <property type="match status" value="1"/>
</dbReference>
<dbReference type="AlphaFoldDB" id="A0A933SCE6"/>
<accession>A0A933SCE6</accession>
<sequence length="145" mass="15566">MPFQLRAVLAITATLVALLAVGCEQPTAPKPQNHPPVVHSIVGFPPVLVPGDSAIVVCSVTDADGDTLIYDWYSNAQIKVPGEVDNLLENTRTNVMKVFTGTRFGDPDTGVVTCVIYDRKGGAAMGRVFFLLTNSPATRMHPYLP</sequence>
<comment type="caution">
    <text evidence="3">The sequence shown here is derived from an EMBL/GenBank/DDBJ whole genome shotgun (WGS) entry which is preliminary data.</text>
</comment>
<dbReference type="PROSITE" id="PS51257">
    <property type="entry name" value="PROKAR_LIPOPROTEIN"/>
    <property type="match status" value="1"/>
</dbReference>
<feature type="signal peptide" evidence="1">
    <location>
        <begin position="1"/>
        <end position="22"/>
    </location>
</feature>
<dbReference type="InterPro" id="IPR036179">
    <property type="entry name" value="Ig-like_dom_sf"/>
</dbReference>
<organism evidence="3 4">
    <name type="scientific">Eiseniibacteriota bacterium</name>
    <dbReference type="NCBI Taxonomy" id="2212470"/>
    <lineage>
        <taxon>Bacteria</taxon>
        <taxon>Candidatus Eiseniibacteriota</taxon>
    </lineage>
</organism>
<evidence type="ECO:0000313" key="4">
    <source>
        <dbReference type="Proteomes" id="UP000696931"/>
    </source>
</evidence>
<feature type="domain" description="Ig-like" evidence="2">
    <location>
        <begin position="35"/>
        <end position="130"/>
    </location>
</feature>
<dbReference type="InterPro" id="IPR007110">
    <property type="entry name" value="Ig-like_dom"/>
</dbReference>
<dbReference type="EMBL" id="JACRIW010000068">
    <property type="protein sequence ID" value="MBI5169789.1"/>
    <property type="molecule type" value="Genomic_DNA"/>
</dbReference>
<evidence type="ECO:0000313" key="3">
    <source>
        <dbReference type="EMBL" id="MBI5169789.1"/>
    </source>
</evidence>
<dbReference type="Proteomes" id="UP000696931">
    <property type="component" value="Unassembled WGS sequence"/>
</dbReference>
<reference evidence="3" key="1">
    <citation type="submission" date="2020-07" db="EMBL/GenBank/DDBJ databases">
        <title>Huge and variable diversity of episymbiotic CPR bacteria and DPANN archaea in groundwater ecosystems.</title>
        <authorList>
            <person name="He C.Y."/>
            <person name="Keren R."/>
            <person name="Whittaker M."/>
            <person name="Farag I.F."/>
            <person name="Doudna J."/>
            <person name="Cate J.H.D."/>
            <person name="Banfield J.F."/>
        </authorList>
    </citation>
    <scope>NUCLEOTIDE SEQUENCE</scope>
    <source>
        <strain evidence="3">NC_groundwater_1813_Pr3_B-0.1um_71_17</strain>
    </source>
</reference>
<dbReference type="SUPFAM" id="SSF48726">
    <property type="entry name" value="Immunoglobulin"/>
    <property type="match status" value="1"/>
</dbReference>
<protein>
    <recommendedName>
        <fullName evidence="2">Ig-like domain-containing protein</fullName>
    </recommendedName>
</protein>